<dbReference type="InterPro" id="IPR005094">
    <property type="entry name" value="Endonuclease_MobA/VirD2"/>
</dbReference>
<dbReference type="EMBL" id="JAGHKP010000004">
    <property type="protein sequence ID" value="MBO9154665.1"/>
    <property type="molecule type" value="Genomic_DNA"/>
</dbReference>
<sequence>MISKVISSASFRRICQYVLGKDGAYVLAADGIRDHCPRLMADDFEAQAELRRTISRPCFHAVLSFPPGEKVTDELMEELAGKYLEKIGMVDTQFAVICHTDTEHPHVHIIANRVNFQGKAISDSMIGRRAKAAAQELTRDFGLRPAEKKDISRIQIKAMSEPEQIRYRIYSAITSSLKGCPDLDELTRRLKVRGVETVVKFRSGTREPQGISFKVRDFCFKGSAVDRRFSLANLQRAMASKQRISQDSGNSPRLIPLQQSSSGFSFVKEVPMKEVASVMTGILEELFKPEYVNNQIPYELLQEARKKKRRSGLSR</sequence>
<dbReference type="RefSeq" id="WP_209147780.1">
    <property type="nucleotide sequence ID" value="NZ_JAGHKP010000004.1"/>
</dbReference>
<evidence type="ECO:0000313" key="3">
    <source>
        <dbReference type="Proteomes" id="UP000679126"/>
    </source>
</evidence>
<feature type="domain" description="MobA/VirD2-like nuclease" evidence="1">
    <location>
        <begin position="17"/>
        <end position="143"/>
    </location>
</feature>
<name>A0ABS3YJ14_9BACT</name>
<reference evidence="3" key="1">
    <citation type="submission" date="2021-03" db="EMBL/GenBank/DDBJ databases">
        <title>Assistant Professor.</title>
        <authorList>
            <person name="Huq M.A."/>
        </authorList>
    </citation>
    <scope>NUCLEOTIDE SEQUENCE [LARGE SCALE GENOMIC DNA]</scope>
    <source>
        <strain evidence="3">MAH-28</strain>
    </source>
</reference>
<proteinExistence type="predicted"/>
<protein>
    <submittedName>
        <fullName evidence="2">Relaxase/mobilization nuclease domain-containing protein</fullName>
    </submittedName>
</protein>
<dbReference type="Pfam" id="PF03432">
    <property type="entry name" value="Relaxase"/>
    <property type="match status" value="1"/>
</dbReference>
<evidence type="ECO:0000313" key="2">
    <source>
        <dbReference type="EMBL" id="MBO9154665.1"/>
    </source>
</evidence>
<gene>
    <name evidence="2" type="ORF">J7I43_20735</name>
</gene>
<dbReference type="Proteomes" id="UP000679126">
    <property type="component" value="Unassembled WGS sequence"/>
</dbReference>
<organism evidence="2 3">
    <name type="scientific">Chitinophaga chungangae</name>
    <dbReference type="NCBI Taxonomy" id="2821488"/>
    <lineage>
        <taxon>Bacteria</taxon>
        <taxon>Pseudomonadati</taxon>
        <taxon>Bacteroidota</taxon>
        <taxon>Chitinophagia</taxon>
        <taxon>Chitinophagales</taxon>
        <taxon>Chitinophagaceae</taxon>
        <taxon>Chitinophaga</taxon>
    </lineage>
</organism>
<accession>A0ABS3YJ14</accession>
<evidence type="ECO:0000259" key="1">
    <source>
        <dbReference type="Pfam" id="PF03432"/>
    </source>
</evidence>
<comment type="caution">
    <text evidence="2">The sequence shown here is derived from an EMBL/GenBank/DDBJ whole genome shotgun (WGS) entry which is preliminary data.</text>
</comment>
<keyword evidence="3" id="KW-1185">Reference proteome</keyword>